<proteinExistence type="predicted"/>
<dbReference type="EMBL" id="WOTE01000001">
    <property type="protein sequence ID" value="NHO38565.1"/>
    <property type="molecule type" value="Genomic_DNA"/>
</dbReference>
<evidence type="ECO:0000313" key="5">
    <source>
        <dbReference type="Proteomes" id="UP000657200"/>
    </source>
</evidence>
<keyword evidence="1" id="KW-0472">Membrane</keyword>
<dbReference type="OrthoDB" id="7224597at2"/>
<dbReference type="Proteomes" id="UP000657200">
    <property type="component" value="Unassembled WGS sequence"/>
</dbReference>
<keyword evidence="1" id="KW-1133">Transmembrane helix</keyword>
<reference evidence="2" key="2">
    <citation type="submission" date="2014-09" db="EMBL/GenBank/DDBJ databases">
        <authorList>
            <person name="Magalhaes I.L.F."/>
            <person name="Oliveira U."/>
            <person name="Santos F.R."/>
            <person name="Vidigal T.H.D.A."/>
            <person name="Brescovit A.D."/>
            <person name="Santos A.J."/>
        </authorList>
    </citation>
    <scope>NUCLEOTIDE SEQUENCE</scope>
    <source>
        <strain evidence="2">LMG 23848T</strain>
    </source>
</reference>
<feature type="transmembrane region" description="Helical" evidence="1">
    <location>
        <begin position="356"/>
        <end position="376"/>
    </location>
</feature>
<feature type="transmembrane region" description="Helical" evidence="1">
    <location>
        <begin position="145"/>
        <end position="165"/>
    </location>
</feature>
<feature type="transmembrane region" description="Helical" evidence="1">
    <location>
        <begin position="37"/>
        <end position="55"/>
    </location>
</feature>
<feature type="transmembrane region" description="Helical" evidence="1">
    <location>
        <begin position="6"/>
        <end position="30"/>
    </location>
</feature>
<evidence type="ECO:0000313" key="4">
    <source>
        <dbReference type="Proteomes" id="UP000068250"/>
    </source>
</evidence>
<feature type="transmembrane region" description="Helical" evidence="1">
    <location>
        <begin position="172"/>
        <end position="193"/>
    </location>
</feature>
<feature type="transmembrane region" description="Helical" evidence="1">
    <location>
        <begin position="260"/>
        <end position="282"/>
    </location>
</feature>
<reference evidence="4" key="1">
    <citation type="submission" date="2014-09" db="EMBL/GenBank/DDBJ databases">
        <authorList>
            <person name="Illeghems K.G."/>
        </authorList>
    </citation>
    <scope>NUCLEOTIDE SEQUENCE [LARGE SCALE GENOMIC DNA]</scope>
    <source>
        <strain evidence="4">LMG 23848T</strain>
    </source>
</reference>
<dbReference type="Proteomes" id="UP000068250">
    <property type="component" value="Chromosome I"/>
</dbReference>
<dbReference type="PATRIC" id="fig|431306.5.peg.1302"/>
<evidence type="ECO:0000256" key="1">
    <source>
        <dbReference type="SAM" id="Phobius"/>
    </source>
</evidence>
<feature type="transmembrane region" description="Helical" evidence="1">
    <location>
        <begin position="199"/>
        <end position="216"/>
    </location>
</feature>
<gene>
    <name evidence="2" type="ORF">AGA_1277</name>
    <name evidence="3" type="ORF">GOB80_02495</name>
</gene>
<reference evidence="3 5" key="3">
    <citation type="journal article" date="2020" name="Int. J. Syst. Evol. Microbiol.">
        <title>Novel acetic acid bacteria from cider fermentations: Acetobacter conturbans sp. nov. and Acetobacter fallax sp. nov.</title>
        <authorList>
            <person name="Sombolestani A.S."/>
            <person name="Cleenwerck I."/>
            <person name="Cnockaert M."/>
            <person name="Borremans W."/>
            <person name="Wieme A.D."/>
            <person name="De Vuyst L."/>
            <person name="Vandamme P."/>
        </authorList>
    </citation>
    <scope>NUCLEOTIDE SEQUENCE [LARGE SCALE GENOMIC DNA]</scope>
    <source>
        <strain evidence="3 5">LMG 23848</strain>
    </source>
</reference>
<evidence type="ECO:0000313" key="2">
    <source>
        <dbReference type="EMBL" id="CEF55239.1"/>
    </source>
</evidence>
<accession>A0A0U5F3Q3</accession>
<name>A0A0U5F3Q3_9PROT</name>
<dbReference type="AlphaFoldDB" id="A0A0U5F3Q3"/>
<dbReference type="STRING" id="431306.AGA_1277"/>
<organism evidence="2 4">
    <name type="scientific">Acetobacter ghanensis</name>
    <dbReference type="NCBI Taxonomy" id="431306"/>
    <lineage>
        <taxon>Bacteria</taxon>
        <taxon>Pseudomonadati</taxon>
        <taxon>Pseudomonadota</taxon>
        <taxon>Alphaproteobacteria</taxon>
        <taxon>Acetobacterales</taxon>
        <taxon>Acetobacteraceae</taxon>
        <taxon>Acetobacter</taxon>
    </lineage>
</organism>
<keyword evidence="1" id="KW-0812">Transmembrane</keyword>
<feature type="transmembrane region" description="Helical" evidence="1">
    <location>
        <begin position="223"/>
        <end position="240"/>
    </location>
</feature>
<feature type="transmembrane region" description="Helical" evidence="1">
    <location>
        <begin position="318"/>
        <end position="335"/>
    </location>
</feature>
<evidence type="ECO:0000313" key="3">
    <source>
        <dbReference type="EMBL" id="NHO38565.1"/>
    </source>
</evidence>
<protein>
    <submittedName>
        <fullName evidence="2">Uncharacterized protein</fullName>
    </submittedName>
</protein>
<dbReference type="EMBL" id="LN609302">
    <property type="protein sequence ID" value="CEF55239.1"/>
    <property type="molecule type" value="Genomic_DNA"/>
</dbReference>
<sequence>MSAGTEVAVFLAALAFVWPFVGAVVVAVLPALRSRDVAIWMAGIGCLLSVVVFMFPTLGGNASGWDDDPVQRAGRVMLAFGLLLLVLENGILPDRLLRSLPHVCTALAGLACVAPEPAVGLGILELALAWGVFVFTRPAGQAKTGWGLIRTGSVGTVLVLSGLLLPQGSVVSGLMMACGLVILTGLAPFGQFWRDEQDSFLFLPFAGASILLAMRLRGHGGMAFEMALVAAGLVSVWLTACAGRSRDRQRLFRTFPSALALMAVGVEADVAALLFLCGWCLAGGNRSGRGWAVNVLACFPPGAPFVGCLLLLSVMTDWSWLVAVLTVCGILAAVLRAVPDREAARLFWPEDMAGRVACSVLTVMGFLVPLAMMLGAF</sequence>
<feature type="transmembrane region" description="Helical" evidence="1">
    <location>
        <begin position="104"/>
        <end position="133"/>
    </location>
</feature>
<feature type="transmembrane region" description="Helical" evidence="1">
    <location>
        <begin position="291"/>
        <end position="312"/>
    </location>
</feature>
<feature type="transmembrane region" description="Helical" evidence="1">
    <location>
        <begin position="75"/>
        <end position="92"/>
    </location>
</feature>
<keyword evidence="5" id="KW-1185">Reference proteome</keyword>
<dbReference type="RefSeq" id="WP_059023461.1">
    <property type="nucleotide sequence ID" value="NZ_JBNZCO010000001.1"/>
</dbReference>